<dbReference type="GO" id="GO:0003677">
    <property type="term" value="F:DNA binding"/>
    <property type="evidence" value="ECO:0007669"/>
    <property type="project" value="InterPro"/>
</dbReference>
<accession>A0A4S2FDS1</accession>
<dbReference type="PROSITE" id="PS51192">
    <property type="entry name" value="HELICASE_ATP_BIND_1"/>
    <property type="match status" value="1"/>
</dbReference>
<dbReference type="RefSeq" id="WP_135952680.1">
    <property type="nucleotide sequence ID" value="NZ_CASDEV010000106.1"/>
</dbReference>
<dbReference type="GO" id="GO:0004386">
    <property type="term" value="F:helicase activity"/>
    <property type="evidence" value="ECO:0007669"/>
    <property type="project" value="UniProtKB-KW"/>
</dbReference>
<dbReference type="InterPro" id="IPR014001">
    <property type="entry name" value="Helicase_ATP-bd"/>
</dbReference>
<keyword evidence="2" id="KW-0378">Hydrolase</keyword>
<evidence type="ECO:0000313" key="2">
    <source>
        <dbReference type="EMBL" id="TGY67508.1"/>
    </source>
</evidence>
<dbReference type="GO" id="GO:0016787">
    <property type="term" value="F:hydrolase activity"/>
    <property type="evidence" value="ECO:0007669"/>
    <property type="project" value="InterPro"/>
</dbReference>
<proteinExistence type="predicted"/>
<keyword evidence="2" id="KW-0347">Helicase</keyword>
<dbReference type="InterPro" id="IPR027417">
    <property type="entry name" value="P-loop_NTPase"/>
</dbReference>
<feature type="non-terminal residue" evidence="2">
    <location>
        <position position="124"/>
    </location>
</feature>
<dbReference type="GO" id="GO:0005524">
    <property type="term" value="F:ATP binding"/>
    <property type="evidence" value="ECO:0007669"/>
    <property type="project" value="InterPro"/>
</dbReference>
<protein>
    <submittedName>
        <fullName evidence="2">DEAD/DEAH box helicase</fullName>
    </submittedName>
</protein>
<reference evidence="2 3" key="1">
    <citation type="submission" date="2019-04" db="EMBL/GenBank/DDBJ databases">
        <title>Microbes associate with the intestines of laboratory mice.</title>
        <authorList>
            <person name="Navarre W."/>
            <person name="Wong E."/>
            <person name="Huang K."/>
            <person name="Tropini C."/>
            <person name="Ng K."/>
            <person name="Yu B."/>
        </authorList>
    </citation>
    <scope>NUCLEOTIDE SEQUENCE [LARGE SCALE GENOMIC DNA]</scope>
    <source>
        <strain evidence="2 3">NM22_B1</strain>
    </source>
</reference>
<keyword evidence="2" id="KW-0547">Nucleotide-binding</keyword>
<evidence type="ECO:0000259" key="1">
    <source>
        <dbReference type="PROSITE" id="PS51192"/>
    </source>
</evidence>
<comment type="caution">
    <text evidence="2">The sequence shown here is derived from an EMBL/GenBank/DDBJ whole genome shotgun (WGS) entry which is preliminary data.</text>
</comment>
<keyword evidence="2" id="KW-0067">ATP-binding</keyword>
<organism evidence="2 3">
    <name type="scientific">Phocaeicola sartorii</name>
    <dbReference type="NCBI Taxonomy" id="671267"/>
    <lineage>
        <taxon>Bacteria</taxon>
        <taxon>Pseudomonadati</taxon>
        <taxon>Bacteroidota</taxon>
        <taxon>Bacteroidia</taxon>
        <taxon>Bacteroidales</taxon>
        <taxon>Bacteroidaceae</taxon>
        <taxon>Phocaeicola</taxon>
    </lineage>
</organism>
<dbReference type="AlphaFoldDB" id="A0A4S2FDS1"/>
<dbReference type="Pfam" id="PF04851">
    <property type="entry name" value="ResIII"/>
    <property type="match status" value="1"/>
</dbReference>
<dbReference type="Gene3D" id="3.40.50.300">
    <property type="entry name" value="P-loop containing nucleotide triphosphate hydrolases"/>
    <property type="match status" value="1"/>
</dbReference>
<dbReference type="SUPFAM" id="SSF52540">
    <property type="entry name" value="P-loop containing nucleoside triphosphate hydrolases"/>
    <property type="match status" value="1"/>
</dbReference>
<dbReference type="EMBL" id="SRYJ01000063">
    <property type="protein sequence ID" value="TGY67508.1"/>
    <property type="molecule type" value="Genomic_DNA"/>
</dbReference>
<sequence length="124" mass="14449">MRPSLFLLLVAAGIRIMYCKNDSLRDYQQEMKLRLFEEWELHQSVMVQMPTGTGKTHLLAAIVREFLCGSGIRVWIVAHRRELVGQIEETVSRYGMGREDGRVRVMSIQWLSRNRKIMDGQPDL</sequence>
<dbReference type="Proteomes" id="UP000310760">
    <property type="component" value="Unassembled WGS sequence"/>
</dbReference>
<dbReference type="InterPro" id="IPR006935">
    <property type="entry name" value="Helicase/UvrB_N"/>
</dbReference>
<gene>
    <name evidence="2" type="ORF">E5339_20015</name>
</gene>
<evidence type="ECO:0000313" key="3">
    <source>
        <dbReference type="Proteomes" id="UP000310760"/>
    </source>
</evidence>
<feature type="domain" description="Helicase ATP-binding" evidence="1">
    <location>
        <begin position="36"/>
        <end position="124"/>
    </location>
</feature>
<name>A0A4S2FDS1_9BACT</name>